<evidence type="ECO:0000313" key="2">
    <source>
        <dbReference type="EMBL" id="MFC5865231.1"/>
    </source>
</evidence>
<dbReference type="Gene3D" id="3.20.20.140">
    <property type="entry name" value="Metal-dependent hydrolases"/>
    <property type="match status" value="1"/>
</dbReference>
<accession>A0ABW1EMX0</accession>
<dbReference type="PANTHER" id="PTHR42924">
    <property type="entry name" value="EXONUCLEASE"/>
    <property type="match status" value="1"/>
</dbReference>
<dbReference type="SUPFAM" id="SSF89550">
    <property type="entry name" value="PHP domain-like"/>
    <property type="match status" value="1"/>
</dbReference>
<name>A0ABW1EMX0_9BACT</name>
<organism evidence="2 3">
    <name type="scientific">Acidicapsa dinghuensis</name>
    <dbReference type="NCBI Taxonomy" id="2218256"/>
    <lineage>
        <taxon>Bacteria</taxon>
        <taxon>Pseudomonadati</taxon>
        <taxon>Acidobacteriota</taxon>
        <taxon>Terriglobia</taxon>
        <taxon>Terriglobales</taxon>
        <taxon>Acidobacteriaceae</taxon>
        <taxon>Acidicapsa</taxon>
    </lineage>
</organism>
<evidence type="ECO:0000256" key="1">
    <source>
        <dbReference type="SAM" id="MobiDB-lite"/>
    </source>
</evidence>
<keyword evidence="3" id="KW-1185">Reference proteome</keyword>
<dbReference type="Proteomes" id="UP001596091">
    <property type="component" value="Unassembled WGS sequence"/>
</dbReference>
<feature type="region of interest" description="Disordered" evidence="1">
    <location>
        <begin position="1"/>
        <end position="31"/>
    </location>
</feature>
<comment type="caution">
    <text evidence="2">The sequence shown here is derived from an EMBL/GenBank/DDBJ whole genome shotgun (WGS) entry which is preliminary data.</text>
</comment>
<protein>
    <submittedName>
        <fullName evidence="2">CehA/McbA family metallohydrolase</fullName>
    </submittedName>
</protein>
<gene>
    <name evidence="2" type="ORF">ACFPT7_23195</name>
</gene>
<dbReference type="PANTHER" id="PTHR42924:SF3">
    <property type="entry name" value="POLYMERASE_HISTIDINOL PHOSPHATASE N-TERMINAL DOMAIN-CONTAINING PROTEIN"/>
    <property type="match status" value="1"/>
</dbReference>
<dbReference type="NCBIfam" id="NF038032">
    <property type="entry name" value="CehA_McbA_metalo"/>
    <property type="match status" value="1"/>
</dbReference>
<dbReference type="InterPro" id="IPR016195">
    <property type="entry name" value="Pol/histidinol_Pase-like"/>
</dbReference>
<evidence type="ECO:0000313" key="3">
    <source>
        <dbReference type="Proteomes" id="UP001596091"/>
    </source>
</evidence>
<dbReference type="CDD" id="cd07432">
    <property type="entry name" value="PHP_HisPPase"/>
    <property type="match status" value="1"/>
</dbReference>
<proteinExistence type="predicted"/>
<reference evidence="3" key="1">
    <citation type="journal article" date="2019" name="Int. J. Syst. Evol. Microbiol.">
        <title>The Global Catalogue of Microorganisms (GCM) 10K type strain sequencing project: providing services to taxonomists for standard genome sequencing and annotation.</title>
        <authorList>
            <consortium name="The Broad Institute Genomics Platform"/>
            <consortium name="The Broad Institute Genome Sequencing Center for Infectious Disease"/>
            <person name="Wu L."/>
            <person name="Ma J."/>
        </authorList>
    </citation>
    <scope>NUCLEOTIDE SEQUENCE [LARGE SCALE GENOMIC DNA]</scope>
    <source>
        <strain evidence="3">JCM 4087</strain>
    </source>
</reference>
<dbReference type="RefSeq" id="WP_263342543.1">
    <property type="nucleotide sequence ID" value="NZ_JAGSYH010000013.1"/>
</dbReference>
<dbReference type="InterPro" id="IPR052018">
    <property type="entry name" value="PHP_domain"/>
</dbReference>
<dbReference type="EMBL" id="JBHSPH010000017">
    <property type="protein sequence ID" value="MFC5865231.1"/>
    <property type="molecule type" value="Genomic_DNA"/>
</dbReference>
<sequence>MDLGIADPDRFRGNSGGNKSHFTIGEADATPSYLPGPIPAGRWRLLISVPNIRAHETSTYHAEIRFNSSAEEHGFTLDPLATGTRWYRGDLHMHTAHSDGSCESQSGKRVPCPVFLTAETAAQRGLDFIAITDHNTTSQYDDMRELQPYFDKLLLIPGREITTFWGHFNIFGVTQFVDYREGSGGLDVNAILRDVRAKGGIASVNHADSPTGEICMGCGWTPKTQVDMSLFTGVEVINGGGEVLSSEDFWDRQIAAGAKLTAVGGSDNHHATSEAGRPGSIGWPTTVVEATELSVPAVLEGIRKGRVFVDLTASHDKVVDLEARDVTQHSSAADHTARMGETLDAFAGDTLDFQVRLTACPQAKVYLFLDGIEDSLLPPLDAGEDKEELPFHWKTDGREHWIRVEVRDSNGSLMLVSNPIYIHPVAH</sequence>